<feature type="region of interest" description="Disordered" evidence="1">
    <location>
        <begin position="292"/>
        <end position="331"/>
    </location>
</feature>
<accession>A0A6C0JXU7</accession>
<name>A0A6C0JXU7_9ZZZZ</name>
<protein>
    <submittedName>
        <fullName evidence="2">Uncharacterized protein</fullName>
    </submittedName>
</protein>
<feature type="compositionally biased region" description="Basic and acidic residues" evidence="1">
    <location>
        <begin position="292"/>
        <end position="301"/>
    </location>
</feature>
<reference evidence="2" key="1">
    <citation type="journal article" date="2020" name="Nature">
        <title>Giant virus diversity and host interactions through global metagenomics.</title>
        <authorList>
            <person name="Schulz F."/>
            <person name="Roux S."/>
            <person name="Paez-Espino D."/>
            <person name="Jungbluth S."/>
            <person name="Walsh D.A."/>
            <person name="Denef V.J."/>
            <person name="McMahon K.D."/>
            <person name="Konstantinidis K.T."/>
            <person name="Eloe-Fadrosh E.A."/>
            <person name="Kyrpides N.C."/>
            <person name="Woyke T."/>
        </authorList>
    </citation>
    <scope>NUCLEOTIDE SEQUENCE</scope>
    <source>
        <strain evidence="2">GVMAG-S-1101164-105</strain>
    </source>
</reference>
<organism evidence="2">
    <name type="scientific">viral metagenome</name>
    <dbReference type="NCBI Taxonomy" id="1070528"/>
    <lineage>
        <taxon>unclassified sequences</taxon>
        <taxon>metagenomes</taxon>
        <taxon>organismal metagenomes</taxon>
    </lineage>
</organism>
<dbReference type="EMBL" id="MN740738">
    <property type="protein sequence ID" value="QHU09530.1"/>
    <property type="molecule type" value="Genomic_DNA"/>
</dbReference>
<proteinExistence type="predicted"/>
<evidence type="ECO:0000313" key="2">
    <source>
        <dbReference type="EMBL" id="QHU09530.1"/>
    </source>
</evidence>
<sequence length="331" mass="36764">MSASTLSEMFDKKYVEFAVDLIQTFPELATDVSVALKLSPPDRISAYKESVFSSTKGLSSIDAKTNPGTVLPGVTVTDELWASVGDKTHIAVYEYIAVLNLNVAFLGNSDTDGFTKEWAEKMMRDARASMDKIDFEKLSEKFFSSFGTNGKNLPPLPEKFLKGKLAKLAEDMVKEFKPEDFGLKPEELEACERDPTRAFEILMSASMGNPQVIQSAMARIGKKLQQKVASGELRPQELVAEAEEMMKEFQSHPAFVELMETFRTAFNVNEVDLARAQGTNVRLAEVRERLKKKAEMKEKTKPAPRPAAPAAPSVPESDDFPSILPPTRKKK</sequence>
<evidence type="ECO:0000256" key="1">
    <source>
        <dbReference type="SAM" id="MobiDB-lite"/>
    </source>
</evidence>
<dbReference type="AlphaFoldDB" id="A0A6C0JXU7"/>